<protein>
    <submittedName>
        <fullName evidence="2">Uncharacterized protein</fullName>
    </submittedName>
</protein>
<feature type="compositionally biased region" description="Basic and acidic residues" evidence="1">
    <location>
        <begin position="28"/>
        <end position="40"/>
    </location>
</feature>
<dbReference type="Proteomes" id="UP000236161">
    <property type="component" value="Unassembled WGS sequence"/>
</dbReference>
<name>A0A2I0A0Q0_9ASPA</name>
<proteinExistence type="predicted"/>
<evidence type="ECO:0000313" key="2">
    <source>
        <dbReference type="EMBL" id="PKA49117.1"/>
    </source>
</evidence>
<keyword evidence="3" id="KW-1185">Reference proteome</keyword>
<evidence type="ECO:0000313" key="3">
    <source>
        <dbReference type="Proteomes" id="UP000236161"/>
    </source>
</evidence>
<gene>
    <name evidence="2" type="ORF">AXF42_Ash010801</name>
</gene>
<sequence length="54" mass="6378">MRWALYHLEKLGIPMGEELGRGNIGRRLNQDKRTSKEKSHTALRRRWCSHTMTA</sequence>
<evidence type="ECO:0000256" key="1">
    <source>
        <dbReference type="SAM" id="MobiDB-lite"/>
    </source>
</evidence>
<organism evidence="2 3">
    <name type="scientific">Apostasia shenzhenica</name>
    <dbReference type="NCBI Taxonomy" id="1088818"/>
    <lineage>
        <taxon>Eukaryota</taxon>
        <taxon>Viridiplantae</taxon>
        <taxon>Streptophyta</taxon>
        <taxon>Embryophyta</taxon>
        <taxon>Tracheophyta</taxon>
        <taxon>Spermatophyta</taxon>
        <taxon>Magnoliopsida</taxon>
        <taxon>Liliopsida</taxon>
        <taxon>Asparagales</taxon>
        <taxon>Orchidaceae</taxon>
        <taxon>Apostasioideae</taxon>
        <taxon>Apostasia</taxon>
    </lineage>
</organism>
<reference evidence="2 3" key="1">
    <citation type="journal article" date="2017" name="Nature">
        <title>The Apostasia genome and the evolution of orchids.</title>
        <authorList>
            <person name="Zhang G.Q."/>
            <person name="Liu K.W."/>
            <person name="Li Z."/>
            <person name="Lohaus R."/>
            <person name="Hsiao Y.Y."/>
            <person name="Niu S.C."/>
            <person name="Wang J.Y."/>
            <person name="Lin Y.C."/>
            <person name="Xu Q."/>
            <person name="Chen L.J."/>
            <person name="Yoshida K."/>
            <person name="Fujiwara S."/>
            <person name="Wang Z.W."/>
            <person name="Zhang Y.Q."/>
            <person name="Mitsuda N."/>
            <person name="Wang M."/>
            <person name="Liu G.H."/>
            <person name="Pecoraro L."/>
            <person name="Huang H.X."/>
            <person name="Xiao X.J."/>
            <person name="Lin M."/>
            <person name="Wu X.Y."/>
            <person name="Wu W.L."/>
            <person name="Chen Y.Y."/>
            <person name="Chang S.B."/>
            <person name="Sakamoto S."/>
            <person name="Ohme-Takagi M."/>
            <person name="Yagi M."/>
            <person name="Zeng S.J."/>
            <person name="Shen C.Y."/>
            <person name="Yeh C.M."/>
            <person name="Luo Y.B."/>
            <person name="Tsai W.C."/>
            <person name="Van de Peer Y."/>
            <person name="Liu Z.J."/>
        </authorList>
    </citation>
    <scope>NUCLEOTIDE SEQUENCE [LARGE SCALE GENOMIC DNA]</scope>
    <source>
        <strain evidence="3">cv. Shenzhen</strain>
        <tissue evidence="2">Stem</tissue>
    </source>
</reference>
<dbReference type="EMBL" id="KZ452040">
    <property type="protein sequence ID" value="PKA49117.1"/>
    <property type="molecule type" value="Genomic_DNA"/>
</dbReference>
<accession>A0A2I0A0Q0</accession>
<dbReference type="AlphaFoldDB" id="A0A2I0A0Q0"/>
<feature type="region of interest" description="Disordered" evidence="1">
    <location>
        <begin position="22"/>
        <end position="43"/>
    </location>
</feature>